<reference evidence="14" key="1">
    <citation type="journal article" date="2007" name="Gene">
        <title>Rearrangement of a mitochondrial tRNA gene of the concave-eared torrent frog, Amolops tormotus.</title>
        <authorList>
            <person name="Su X."/>
            <person name="Wu X.B."/>
            <person name="Yan P."/>
            <person name="Cao S.Y."/>
            <person name="Hu Y.L."/>
        </authorList>
    </citation>
    <scope>NUCLEOTIDE SEQUENCE</scope>
</reference>
<dbReference type="GO" id="GO:0015986">
    <property type="term" value="P:proton motive force-driven ATP synthesis"/>
    <property type="evidence" value="ECO:0007669"/>
    <property type="project" value="InterPro"/>
</dbReference>
<evidence type="ECO:0000256" key="5">
    <source>
        <dbReference type="ARBA" id="ARBA00022692"/>
    </source>
</evidence>
<dbReference type="Pfam" id="PF00895">
    <property type="entry name" value="ATP-synt_8"/>
    <property type="match status" value="1"/>
</dbReference>
<name>A4ZHG6_ODOTO</name>
<keyword evidence="9 12" id="KW-0496">Mitochondrion</keyword>
<evidence type="ECO:0000256" key="12">
    <source>
        <dbReference type="RuleBase" id="RU003661"/>
    </source>
</evidence>
<keyword evidence="11" id="KW-0066">ATP synthesis</keyword>
<evidence type="ECO:0000256" key="8">
    <source>
        <dbReference type="ARBA" id="ARBA00023065"/>
    </source>
</evidence>
<dbReference type="GeneID" id="5075241"/>
<gene>
    <name evidence="14" type="primary">ATP8</name>
</gene>
<keyword evidence="5 12" id="KW-0812">Transmembrane</keyword>
<evidence type="ECO:0000256" key="1">
    <source>
        <dbReference type="ARBA" id="ARBA00004304"/>
    </source>
</evidence>
<dbReference type="EMBL" id="DQ835616">
    <property type="protein sequence ID" value="ABG77326.1"/>
    <property type="molecule type" value="Genomic_DNA"/>
</dbReference>
<evidence type="ECO:0000256" key="4">
    <source>
        <dbReference type="ARBA" id="ARBA00022547"/>
    </source>
</evidence>
<dbReference type="CTD" id="4509"/>
<evidence type="ECO:0000256" key="2">
    <source>
        <dbReference type="ARBA" id="ARBA00008892"/>
    </source>
</evidence>
<organism evidence="14">
    <name type="scientific">Odorrana tormota</name>
    <name type="common">Concave-eared torrent frog</name>
    <name type="synonym">Rana tormotus</name>
    <dbReference type="NCBI Taxonomy" id="448114"/>
    <lineage>
        <taxon>Eukaryota</taxon>
        <taxon>Metazoa</taxon>
        <taxon>Chordata</taxon>
        <taxon>Craniata</taxon>
        <taxon>Vertebrata</taxon>
        <taxon>Euteleostomi</taxon>
        <taxon>Amphibia</taxon>
        <taxon>Batrachia</taxon>
        <taxon>Anura</taxon>
        <taxon>Neobatrachia</taxon>
        <taxon>Ranoidea</taxon>
        <taxon>Ranidae</taxon>
        <taxon>Odorrana</taxon>
    </lineage>
</organism>
<dbReference type="AlphaFoldDB" id="A4ZHG6"/>
<evidence type="ECO:0000256" key="11">
    <source>
        <dbReference type="ARBA" id="ARBA00023310"/>
    </source>
</evidence>
<comment type="subcellular location">
    <subcellularLocation>
        <location evidence="1 12">Mitochondrion membrane</location>
        <topology evidence="1 12">Single-pass membrane protein</topology>
    </subcellularLocation>
</comment>
<evidence type="ECO:0000256" key="3">
    <source>
        <dbReference type="ARBA" id="ARBA00022448"/>
    </source>
</evidence>
<evidence type="ECO:0000256" key="6">
    <source>
        <dbReference type="ARBA" id="ARBA00022781"/>
    </source>
</evidence>
<keyword evidence="3 12" id="KW-0813">Transport</keyword>
<keyword evidence="4 12" id="KW-0138">CF(0)</keyword>
<geneLocation type="mitochondrion" evidence="14"/>
<accession>A4ZHG6</accession>
<evidence type="ECO:0000256" key="13">
    <source>
        <dbReference type="SAM" id="Phobius"/>
    </source>
</evidence>
<keyword evidence="10 13" id="KW-0472">Membrane</keyword>
<dbReference type="InterPro" id="IPR001421">
    <property type="entry name" value="ATP8_metazoa"/>
</dbReference>
<keyword evidence="7 13" id="KW-1133">Transmembrane helix</keyword>
<dbReference type="PANTHER" id="PTHR39937:SF1">
    <property type="entry name" value="ATP SYNTHASE PROTEIN 8"/>
    <property type="match status" value="1"/>
</dbReference>
<evidence type="ECO:0000313" key="14">
    <source>
        <dbReference type="EMBL" id="ABG77326.1"/>
    </source>
</evidence>
<protein>
    <recommendedName>
        <fullName evidence="12">ATP synthase complex subunit 8</fullName>
    </recommendedName>
</protein>
<keyword evidence="8 12" id="KW-0406">Ion transport</keyword>
<proteinExistence type="inferred from homology"/>
<evidence type="ECO:0000256" key="10">
    <source>
        <dbReference type="ARBA" id="ARBA00023136"/>
    </source>
</evidence>
<dbReference type="GO" id="GO:0015078">
    <property type="term" value="F:proton transmembrane transporter activity"/>
    <property type="evidence" value="ECO:0007669"/>
    <property type="project" value="InterPro"/>
</dbReference>
<evidence type="ECO:0000256" key="7">
    <source>
        <dbReference type="ARBA" id="ARBA00022989"/>
    </source>
</evidence>
<dbReference type="GO" id="GO:0031966">
    <property type="term" value="C:mitochondrial membrane"/>
    <property type="evidence" value="ECO:0007669"/>
    <property type="project" value="UniProtKB-SubCell"/>
</dbReference>
<evidence type="ECO:0000256" key="9">
    <source>
        <dbReference type="ARBA" id="ARBA00023128"/>
    </source>
</evidence>
<dbReference type="GO" id="GO:0045259">
    <property type="term" value="C:proton-transporting ATP synthase complex"/>
    <property type="evidence" value="ECO:0007669"/>
    <property type="project" value="UniProtKB-KW"/>
</dbReference>
<dbReference type="InterPro" id="IPR050635">
    <property type="entry name" value="ATPase_protein_8"/>
</dbReference>
<feature type="transmembrane region" description="Helical" evidence="13">
    <location>
        <begin position="6"/>
        <end position="24"/>
    </location>
</feature>
<keyword evidence="6 12" id="KW-0375">Hydrogen ion transport</keyword>
<sequence>MPQLDPVPWFCYLLMTWLILVSLAPQKILAHINLNKLNIKKTKTFTKQTWTWTWQ</sequence>
<comment type="similarity">
    <text evidence="2 12">Belongs to the ATPase protein 8 family.</text>
</comment>
<dbReference type="RefSeq" id="YP_001165460.1">
    <property type="nucleotide sequence ID" value="NC_009423.1"/>
</dbReference>
<dbReference type="PANTHER" id="PTHR39937">
    <property type="entry name" value="ATP SYNTHASE PROTEIN 8"/>
    <property type="match status" value="1"/>
</dbReference>